<dbReference type="Pfam" id="PF01515">
    <property type="entry name" value="PTA_PTB"/>
    <property type="match status" value="1"/>
</dbReference>
<evidence type="ECO:0000256" key="3">
    <source>
        <dbReference type="ARBA" id="ARBA00023315"/>
    </source>
</evidence>
<protein>
    <submittedName>
        <fullName evidence="5">Phosphate butyryltransferase</fullName>
    </submittedName>
</protein>
<feature type="domain" description="Phosphate acetyl/butaryl transferase" evidence="4">
    <location>
        <begin position="77"/>
        <end position="295"/>
    </location>
</feature>
<evidence type="ECO:0000313" key="5">
    <source>
        <dbReference type="EMBL" id="ODG91270.1"/>
    </source>
</evidence>
<dbReference type="RefSeq" id="WP_069034060.1">
    <property type="nucleotide sequence ID" value="NZ_MDKC01000023.1"/>
</dbReference>
<dbReference type="InterPro" id="IPR050500">
    <property type="entry name" value="Phos_Acetyltrans/Butyryltrans"/>
</dbReference>
<gene>
    <name evidence="5" type="ORF">BED47_06295</name>
</gene>
<keyword evidence="6" id="KW-1185">Reference proteome</keyword>
<dbReference type="InterPro" id="IPR012147">
    <property type="entry name" value="P_Ac_Bu_trans"/>
</dbReference>
<accession>A0ABX2ZRE8</accession>
<dbReference type="PIRSF" id="PIRSF000428">
    <property type="entry name" value="P_Ac_trans"/>
    <property type="match status" value="1"/>
</dbReference>
<evidence type="ECO:0000256" key="2">
    <source>
        <dbReference type="ARBA" id="ARBA00022679"/>
    </source>
</evidence>
<name>A0ABX2ZRE8_9BACI</name>
<dbReference type="PANTHER" id="PTHR43356:SF2">
    <property type="entry name" value="PHOSPHATE ACETYLTRANSFERASE"/>
    <property type="match status" value="1"/>
</dbReference>
<keyword evidence="2" id="KW-0808">Transferase</keyword>
<proteinExistence type="inferred from homology"/>
<comment type="caution">
    <text evidence="5">The sequence shown here is derived from an EMBL/GenBank/DDBJ whole genome shotgun (WGS) entry which is preliminary data.</text>
</comment>
<keyword evidence="3" id="KW-0012">Acyltransferase</keyword>
<dbReference type="NCBIfam" id="NF005837">
    <property type="entry name" value="PRK07742.1"/>
    <property type="match status" value="1"/>
</dbReference>
<reference evidence="5 6" key="1">
    <citation type="submission" date="2016-07" db="EMBL/GenBank/DDBJ databases">
        <authorList>
            <person name="Townsley L."/>
            <person name="Shank E.A."/>
        </authorList>
    </citation>
    <scope>NUCLEOTIDE SEQUENCE [LARGE SCALE GENOMIC DNA]</scope>
    <source>
        <strain evidence="5 6">CH01</strain>
    </source>
</reference>
<dbReference type="InterPro" id="IPR002505">
    <property type="entry name" value="PTA_PTB"/>
</dbReference>
<dbReference type="PANTHER" id="PTHR43356">
    <property type="entry name" value="PHOSPHATE ACETYLTRANSFERASE"/>
    <property type="match status" value="1"/>
</dbReference>
<sequence length="301" mass="32284">MNLTDIMLRAKNHSRQTVAVAIAEDFEVKEAVSFALDNDLANFLLFGNEQAIYEMYEELLKNEQFAERLKIVHSHSNKEAAKNAVVAVRSGEASIVMKGNLSSSVLLKEVLNKEYGLRDKSVLSHVAIFDVPGRENAVIVTDAAMNIAPTLDQKVKIIENSVEIARKVGIETPKVAVLAAVEVVNPAMQATLDAATLTVMNTRGQIKNCIVDGPLALDNAISVEAAKHKGLTGEVAGQADILLVPTIETGNILYKSLVFMANSEVAALIAGAKAPIVLTSRSDSAMTKLYSLALAICNSKN</sequence>
<dbReference type="NCBIfam" id="NF006045">
    <property type="entry name" value="PRK08190.1"/>
    <property type="match status" value="1"/>
</dbReference>
<dbReference type="Gene3D" id="3.40.718.10">
    <property type="entry name" value="Isopropylmalate Dehydrogenase"/>
    <property type="match status" value="1"/>
</dbReference>
<dbReference type="SUPFAM" id="SSF53659">
    <property type="entry name" value="Isocitrate/Isopropylmalate dehydrogenase-like"/>
    <property type="match status" value="1"/>
</dbReference>
<comment type="similarity">
    <text evidence="1">Belongs to the phosphate acetyltransferase and butyryltransferase family.</text>
</comment>
<organism evidence="5 6">
    <name type="scientific">Gottfriedia luciferensis</name>
    <dbReference type="NCBI Taxonomy" id="178774"/>
    <lineage>
        <taxon>Bacteria</taxon>
        <taxon>Bacillati</taxon>
        <taxon>Bacillota</taxon>
        <taxon>Bacilli</taxon>
        <taxon>Bacillales</taxon>
        <taxon>Bacillaceae</taxon>
        <taxon>Gottfriedia</taxon>
    </lineage>
</organism>
<evidence type="ECO:0000256" key="1">
    <source>
        <dbReference type="ARBA" id="ARBA00005656"/>
    </source>
</evidence>
<dbReference type="Proteomes" id="UP000094580">
    <property type="component" value="Unassembled WGS sequence"/>
</dbReference>
<dbReference type="EMBL" id="MDKC01000023">
    <property type="protein sequence ID" value="ODG91270.1"/>
    <property type="molecule type" value="Genomic_DNA"/>
</dbReference>
<evidence type="ECO:0000259" key="4">
    <source>
        <dbReference type="Pfam" id="PF01515"/>
    </source>
</evidence>
<evidence type="ECO:0000313" key="6">
    <source>
        <dbReference type="Proteomes" id="UP000094580"/>
    </source>
</evidence>